<accession>A0ABN0U3C8</accession>
<dbReference type="RefSeq" id="WP_343822036.1">
    <property type="nucleotide sequence ID" value="NZ_BAAAFN010000019.1"/>
</dbReference>
<dbReference type="EMBL" id="BAAAFN010000019">
    <property type="protein sequence ID" value="GAA0237256.1"/>
    <property type="molecule type" value="Genomic_DNA"/>
</dbReference>
<comment type="caution">
    <text evidence="1">The sequence shown here is derived from an EMBL/GenBank/DDBJ whole genome shotgun (WGS) entry which is preliminary data.</text>
</comment>
<organism evidence="1 2">
    <name type="scientific">Castellaniella daejeonensis</name>
    <dbReference type="NCBI Taxonomy" id="659013"/>
    <lineage>
        <taxon>Bacteria</taxon>
        <taxon>Pseudomonadati</taxon>
        <taxon>Pseudomonadota</taxon>
        <taxon>Betaproteobacteria</taxon>
        <taxon>Burkholderiales</taxon>
        <taxon>Alcaligenaceae</taxon>
        <taxon>Castellaniella</taxon>
    </lineage>
</organism>
<sequence length="55" mass="6278">MLADVMAVQAGLGPLDYSLWESHRSHYIQAIQQGLMGDYQSMRTWVERIVPEIEG</sequence>
<name>A0ABN0U3C8_9BURK</name>
<dbReference type="Proteomes" id="UP001501176">
    <property type="component" value="Unassembled WGS sequence"/>
</dbReference>
<proteinExistence type="predicted"/>
<reference evidence="1 2" key="1">
    <citation type="journal article" date="2019" name="Int. J. Syst. Evol. Microbiol.">
        <title>The Global Catalogue of Microorganisms (GCM) 10K type strain sequencing project: providing services to taxonomists for standard genome sequencing and annotation.</title>
        <authorList>
            <consortium name="The Broad Institute Genomics Platform"/>
            <consortium name="The Broad Institute Genome Sequencing Center for Infectious Disease"/>
            <person name="Wu L."/>
            <person name="Ma J."/>
        </authorList>
    </citation>
    <scope>NUCLEOTIDE SEQUENCE [LARGE SCALE GENOMIC DNA]</scope>
    <source>
        <strain evidence="1 2">JCM 16240</strain>
    </source>
</reference>
<gene>
    <name evidence="1" type="ORF">GCM10009125_27700</name>
</gene>
<keyword evidence="2" id="KW-1185">Reference proteome</keyword>
<evidence type="ECO:0000313" key="2">
    <source>
        <dbReference type="Proteomes" id="UP001501176"/>
    </source>
</evidence>
<evidence type="ECO:0000313" key="1">
    <source>
        <dbReference type="EMBL" id="GAA0237256.1"/>
    </source>
</evidence>
<protein>
    <submittedName>
        <fullName evidence="1">Uncharacterized protein</fullName>
    </submittedName>
</protein>